<proteinExistence type="predicted"/>
<gene>
    <name evidence="8" type="primary">Zfp11</name>
    <name evidence="8" type="ORF">DRYGAM_R14375</name>
</gene>
<dbReference type="GO" id="GO:0008270">
    <property type="term" value="F:zinc ion binding"/>
    <property type="evidence" value="ECO:0007669"/>
    <property type="project" value="UniProtKB-KW"/>
</dbReference>
<protein>
    <submittedName>
        <fullName evidence="8">ZFP11 protein</fullName>
    </submittedName>
</protein>
<dbReference type="InterPro" id="IPR036236">
    <property type="entry name" value="Znf_C2H2_sf"/>
</dbReference>
<dbReference type="AlphaFoldDB" id="A0A851DYV2"/>
<evidence type="ECO:0000259" key="7">
    <source>
        <dbReference type="PROSITE" id="PS50157"/>
    </source>
</evidence>
<reference evidence="8" key="1">
    <citation type="submission" date="2019-10" db="EMBL/GenBank/DDBJ databases">
        <title>Bird 10,000 Genomes (B10K) Project - Family phase.</title>
        <authorList>
            <person name="Zhang G."/>
        </authorList>
    </citation>
    <scope>NUCLEOTIDE SEQUENCE</scope>
    <source>
        <strain evidence="8">B10K-DU-002-56</strain>
        <tissue evidence="8">Muscle</tissue>
    </source>
</reference>
<keyword evidence="5" id="KW-0539">Nucleus</keyword>
<keyword evidence="9" id="KW-1185">Reference proteome</keyword>
<organism evidence="8 9">
    <name type="scientific">Dryoscopus gambensis</name>
    <dbReference type="NCBI Taxonomy" id="85069"/>
    <lineage>
        <taxon>Eukaryota</taxon>
        <taxon>Metazoa</taxon>
        <taxon>Chordata</taxon>
        <taxon>Craniata</taxon>
        <taxon>Vertebrata</taxon>
        <taxon>Euteleostomi</taxon>
        <taxon>Archelosauria</taxon>
        <taxon>Archosauria</taxon>
        <taxon>Dinosauria</taxon>
        <taxon>Saurischia</taxon>
        <taxon>Theropoda</taxon>
        <taxon>Coelurosauria</taxon>
        <taxon>Aves</taxon>
        <taxon>Neognathae</taxon>
        <taxon>Neoaves</taxon>
        <taxon>Telluraves</taxon>
        <taxon>Australaves</taxon>
        <taxon>Passeriformes</taxon>
        <taxon>Corvoidea</taxon>
        <taxon>Malaconotidae</taxon>
        <taxon>Dryoscopus</taxon>
    </lineage>
</organism>
<dbReference type="InterPro" id="IPR050826">
    <property type="entry name" value="Krueppel_C2H2_ZnFinger"/>
</dbReference>
<evidence type="ECO:0000256" key="4">
    <source>
        <dbReference type="ARBA" id="ARBA00022833"/>
    </source>
</evidence>
<dbReference type="FunFam" id="3.30.160.60:FF:000029">
    <property type="entry name" value="GLI family zinc finger 4"/>
    <property type="match status" value="1"/>
</dbReference>
<dbReference type="Pfam" id="PF00096">
    <property type="entry name" value="zf-C2H2"/>
    <property type="match status" value="1"/>
</dbReference>
<dbReference type="PROSITE" id="PS50157">
    <property type="entry name" value="ZINC_FINGER_C2H2_2"/>
    <property type="match status" value="1"/>
</dbReference>
<dbReference type="SUPFAM" id="SSF57667">
    <property type="entry name" value="beta-beta-alpha zinc fingers"/>
    <property type="match status" value="1"/>
</dbReference>
<comment type="caution">
    <text evidence="8">The sequence shown here is derived from an EMBL/GenBank/DDBJ whole genome shotgun (WGS) entry which is preliminary data.</text>
</comment>
<dbReference type="EMBL" id="WEIT01000582">
    <property type="protein sequence ID" value="NWI72187.1"/>
    <property type="molecule type" value="Genomic_DNA"/>
</dbReference>
<dbReference type="PANTHER" id="PTHR24377">
    <property type="entry name" value="IP01015P-RELATED"/>
    <property type="match status" value="1"/>
</dbReference>
<dbReference type="PROSITE" id="PS00028">
    <property type="entry name" value="ZINC_FINGER_C2H2_1"/>
    <property type="match status" value="1"/>
</dbReference>
<accession>A0A851DYV2</accession>
<keyword evidence="2" id="KW-0677">Repeat</keyword>
<dbReference type="InterPro" id="IPR013087">
    <property type="entry name" value="Znf_C2H2_type"/>
</dbReference>
<keyword evidence="4" id="KW-0862">Zinc</keyword>
<dbReference type="SMART" id="SM00355">
    <property type="entry name" value="ZnF_C2H2"/>
    <property type="match status" value="1"/>
</dbReference>
<feature type="domain" description="C2H2-type" evidence="7">
    <location>
        <begin position="42"/>
        <end position="69"/>
    </location>
</feature>
<evidence type="ECO:0000313" key="8">
    <source>
        <dbReference type="EMBL" id="NWI72187.1"/>
    </source>
</evidence>
<evidence type="ECO:0000313" key="9">
    <source>
        <dbReference type="Proteomes" id="UP000604080"/>
    </source>
</evidence>
<evidence type="ECO:0000256" key="3">
    <source>
        <dbReference type="ARBA" id="ARBA00022771"/>
    </source>
</evidence>
<sequence length="74" mass="8433">RGCKCSPQISKEERPSLCRESSQRSTCSLELEEKPQGGEKSHKCLECGKGFNYSSSLIRHQRIHTRECPYKCGE</sequence>
<evidence type="ECO:0000256" key="6">
    <source>
        <dbReference type="PROSITE-ProRule" id="PRU00042"/>
    </source>
</evidence>
<dbReference type="Gene3D" id="3.30.160.60">
    <property type="entry name" value="Classic Zinc Finger"/>
    <property type="match status" value="1"/>
</dbReference>
<keyword evidence="1" id="KW-0479">Metal-binding</keyword>
<keyword evidence="3 6" id="KW-0863">Zinc-finger</keyword>
<evidence type="ECO:0000256" key="2">
    <source>
        <dbReference type="ARBA" id="ARBA00022737"/>
    </source>
</evidence>
<evidence type="ECO:0000256" key="1">
    <source>
        <dbReference type="ARBA" id="ARBA00022723"/>
    </source>
</evidence>
<feature type="non-terminal residue" evidence="8">
    <location>
        <position position="1"/>
    </location>
</feature>
<evidence type="ECO:0000256" key="5">
    <source>
        <dbReference type="ARBA" id="ARBA00023242"/>
    </source>
</evidence>
<name>A0A851DYV2_9CORV</name>
<feature type="non-terminal residue" evidence="8">
    <location>
        <position position="74"/>
    </location>
</feature>
<dbReference type="Proteomes" id="UP000604080">
    <property type="component" value="Unassembled WGS sequence"/>
</dbReference>